<organism evidence="3 4">
    <name type="scientific">Crocosphaera chwakensis CCY0110</name>
    <dbReference type="NCBI Taxonomy" id="391612"/>
    <lineage>
        <taxon>Bacteria</taxon>
        <taxon>Bacillati</taxon>
        <taxon>Cyanobacteriota</taxon>
        <taxon>Cyanophyceae</taxon>
        <taxon>Oscillatoriophycideae</taxon>
        <taxon>Chroococcales</taxon>
        <taxon>Aphanothecaceae</taxon>
        <taxon>Crocosphaera</taxon>
        <taxon>Crocosphaera chwakensis</taxon>
    </lineage>
</organism>
<proteinExistence type="predicted"/>
<reference evidence="3 4" key="1">
    <citation type="submission" date="2007-03" db="EMBL/GenBank/DDBJ databases">
        <authorList>
            <person name="Stal L."/>
            <person name="Ferriera S."/>
            <person name="Johnson J."/>
            <person name="Kravitz S."/>
            <person name="Beeson K."/>
            <person name="Sutton G."/>
            <person name="Rogers Y.-H."/>
            <person name="Friedman R."/>
            <person name="Frazier M."/>
            <person name="Venter J.C."/>
        </authorList>
    </citation>
    <scope>NUCLEOTIDE SEQUENCE [LARGE SCALE GENOMIC DNA]</scope>
    <source>
        <strain evidence="3 4">CCY0110</strain>
    </source>
</reference>
<dbReference type="InterPro" id="IPR006530">
    <property type="entry name" value="YD"/>
</dbReference>
<dbReference type="eggNOG" id="COG3209">
    <property type="taxonomic scope" value="Bacteria"/>
</dbReference>
<protein>
    <submittedName>
        <fullName evidence="3">Rhs family protein</fullName>
    </submittedName>
</protein>
<evidence type="ECO:0000313" key="4">
    <source>
        <dbReference type="Proteomes" id="UP000003781"/>
    </source>
</evidence>
<feature type="domain" description="Teneurin-like YD-shell" evidence="2">
    <location>
        <begin position="5"/>
        <end position="107"/>
    </location>
</feature>
<dbReference type="Proteomes" id="UP000003781">
    <property type="component" value="Unassembled WGS sequence"/>
</dbReference>
<name>A3IQA4_9CHRO</name>
<evidence type="ECO:0000259" key="2">
    <source>
        <dbReference type="Pfam" id="PF25023"/>
    </source>
</evidence>
<dbReference type="Pfam" id="PF25023">
    <property type="entry name" value="TEN_YD-shell"/>
    <property type="match status" value="1"/>
</dbReference>
<accession>A3IQA4</accession>
<dbReference type="Gene3D" id="2.180.10.10">
    <property type="entry name" value="RHS repeat-associated core"/>
    <property type="match status" value="1"/>
</dbReference>
<dbReference type="InterPro" id="IPR056823">
    <property type="entry name" value="TEN-like_YD-shell"/>
</dbReference>
<keyword evidence="1" id="KW-0677">Repeat</keyword>
<sequence>MGTRLEYEYDELYRLTKEIITDLVEGNRTIEYRFDPVGNRLERIDSVEGTTTYTYDANDRLLTETLNGVVTEYQYDDDGNLIARIEDGVTQATYEWNAKGELTAIINFNASPSLVGIRTQPNIIPYYSKF</sequence>
<evidence type="ECO:0000256" key="1">
    <source>
        <dbReference type="ARBA" id="ARBA00022737"/>
    </source>
</evidence>
<dbReference type="AlphaFoldDB" id="A3IQA4"/>
<dbReference type="RefSeq" id="WP_008275570.1">
    <property type="nucleotide sequence ID" value="NZ_AAXW01000014.1"/>
</dbReference>
<dbReference type="EMBL" id="AAXW01000014">
    <property type="protein sequence ID" value="EAZ91444.1"/>
    <property type="molecule type" value="Genomic_DNA"/>
</dbReference>
<comment type="caution">
    <text evidence="3">The sequence shown here is derived from an EMBL/GenBank/DDBJ whole genome shotgun (WGS) entry which is preliminary data.</text>
</comment>
<dbReference type="NCBIfam" id="TIGR01643">
    <property type="entry name" value="YD_repeat_2x"/>
    <property type="match status" value="2"/>
</dbReference>
<gene>
    <name evidence="3" type="ORF">CY0110_05722</name>
</gene>
<evidence type="ECO:0000313" key="3">
    <source>
        <dbReference type="EMBL" id="EAZ91444.1"/>
    </source>
</evidence>
<keyword evidence="4" id="KW-1185">Reference proteome</keyword>